<evidence type="ECO:0000259" key="17">
    <source>
        <dbReference type="Pfam" id="PF18595"/>
    </source>
</evidence>
<gene>
    <name evidence="18" type="primary">NUF2</name>
    <name evidence="18" type="ORF">N0V93_007721</name>
</gene>
<evidence type="ECO:0000256" key="9">
    <source>
        <dbReference type="ARBA" id="ARBA00022838"/>
    </source>
</evidence>
<dbReference type="GO" id="GO:0045132">
    <property type="term" value="P:meiotic chromosome segregation"/>
    <property type="evidence" value="ECO:0007669"/>
    <property type="project" value="TreeGrafter"/>
</dbReference>
<evidence type="ECO:0000256" key="10">
    <source>
        <dbReference type="ARBA" id="ARBA00023054"/>
    </source>
</evidence>
<dbReference type="GO" id="GO:0051301">
    <property type="term" value="P:cell division"/>
    <property type="evidence" value="ECO:0007669"/>
    <property type="project" value="UniProtKB-KW"/>
</dbReference>
<comment type="subcellular location">
    <subcellularLocation>
        <location evidence="3">Chromosome</location>
        <location evidence="3">Centromere</location>
        <location evidence="3">Kinetochore</location>
    </subcellularLocation>
    <subcellularLocation>
        <location evidence="2">Nucleus</location>
    </subcellularLocation>
</comment>
<keyword evidence="19" id="KW-1185">Reference proteome</keyword>
<dbReference type="PANTHER" id="PTHR21650">
    <property type="entry name" value="MEMBRALIN/KINETOCHORE PROTEIN NUF2"/>
    <property type="match status" value="1"/>
</dbReference>
<evidence type="ECO:0000256" key="6">
    <source>
        <dbReference type="ARBA" id="ARBA00022454"/>
    </source>
</evidence>
<keyword evidence="7" id="KW-0132">Cell division</keyword>
<dbReference type="GO" id="GO:0051315">
    <property type="term" value="P:attachment of mitotic spindle microtubules to kinetochore"/>
    <property type="evidence" value="ECO:0007669"/>
    <property type="project" value="TreeGrafter"/>
</dbReference>
<dbReference type="InterPro" id="IPR005549">
    <property type="entry name" value="Kinetochore_Nuf2_N"/>
</dbReference>
<organism evidence="18 19">
    <name type="scientific">Gnomoniopsis smithogilvyi</name>
    <dbReference type="NCBI Taxonomy" id="1191159"/>
    <lineage>
        <taxon>Eukaryota</taxon>
        <taxon>Fungi</taxon>
        <taxon>Dikarya</taxon>
        <taxon>Ascomycota</taxon>
        <taxon>Pezizomycotina</taxon>
        <taxon>Sordariomycetes</taxon>
        <taxon>Sordariomycetidae</taxon>
        <taxon>Diaporthales</taxon>
        <taxon>Gnomoniaceae</taxon>
        <taxon>Gnomoniopsis</taxon>
    </lineage>
</organism>
<evidence type="ECO:0000256" key="7">
    <source>
        <dbReference type="ARBA" id="ARBA00022618"/>
    </source>
</evidence>
<dbReference type="Pfam" id="PF03800">
    <property type="entry name" value="Nuf2"/>
    <property type="match status" value="1"/>
</dbReference>
<dbReference type="GO" id="GO:0051383">
    <property type="term" value="P:kinetochore organization"/>
    <property type="evidence" value="ECO:0007669"/>
    <property type="project" value="TreeGrafter"/>
</dbReference>
<reference evidence="18" key="1">
    <citation type="submission" date="2022-10" db="EMBL/GenBank/DDBJ databases">
        <title>Tapping the CABI collections for fungal endophytes: first genome assemblies for Collariella, Neodidymelliopsis, Ascochyta clinopodiicola, Didymella pomorum, Didymosphaeria variabile, Neocosmospora piperis and Neocucurbitaria cava.</title>
        <authorList>
            <person name="Hill R."/>
        </authorList>
    </citation>
    <scope>NUCLEOTIDE SEQUENCE</scope>
    <source>
        <strain evidence="18">IMI 355082</strain>
    </source>
</reference>
<feature type="domain" description="Nuf2 DHR10-like" evidence="17">
    <location>
        <begin position="286"/>
        <end position="400"/>
    </location>
</feature>
<dbReference type="GO" id="GO:0007052">
    <property type="term" value="P:mitotic spindle organization"/>
    <property type="evidence" value="ECO:0007669"/>
    <property type="project" value="TreeGrafter"/>
</dbReference>
<keyword evidence="12" id="KW-0131">Cell cycle</keyword>
<sequence length="472" mass="54431">MAYNPRMSIIPPGQQQSRSQRTARSKREETKAAMRLPDHEIVGCIIDIGIPFTVADLQKPSANQVQKIFEWFGEFFLNATRDTVAPAMRAAARDIAGDLGDQCFPPDTTDLMGFYVSLRRLLLKCGLEDDEFSFADLYRPTHARLVDIFSHLINFVRFRESQTEIIDEHFKKAEDTKKRIDVLYAENQELEERRDEMHGNLNQTQALVSEKTKRNEALKKKLLELRRNQEQVAAKMEEAKVKKNQMTKLLEDKTAQKLAVRQESSKLRPYVQQSASSLQASLTELSNTLATDKAHIDSLDRRARALQTSTDSFTVVSTDVAQCIKLLDEIAGELQKEEDENARKTKQKDALLERRTDVQDVERAEALLQRQLAKWIERTEKLREHANSKAQEANRKMEELAGVHKMLKQERGEKGNDIEKRKVRIEQTEKKMQDLKDAIEKEVHDAHDEYLKMEAHIKLYITEMEQAIPADE</sequence>
<proteinExistence type="inferred from homology"/>
<dbReference type="GO" id="GO:0031262">
    <property type="term" value="C:Ndc80 complex"/>
    <property type="evidence" value="ECO:0007669"/>
    <property type="project" value="InterPro"/>
</dbReference>
<evidence type="ECO:0000256" key="14">
    <source>
        <dbReference type="SAM" id="Coils"/>
    </source>
</evidence>
<keyword evidence="9" id="KW-0995">Kinetochore</keyword>
<feature type="coiled-coil region" evidence="14">
    <location>
        <begin position="173"/>
        <end position="256"/>
    </location>
</feature>
<evidence type="ECO:0000256" key="4">
    <source>
        <dbReference type="ARBA" id="ARBA00005498"/>
    </source>
</evidence>
<name>A0A9W8YNY2_9PEZI</name>
<keyword evidence="11" id="KW-0539">Nucleus</keyword>
<comment type="caution">
    <text evidence="18">The sequence shown here is derived from an EMBL/GenBank/DDBJ whole genome shotgun (WGS) entry which is preliminary data.</text>
</comment>
<dbReference type="Proteomes" id="UP001140453">
    <property type="component" value="Unassembled WGS sequence"/>
</dbReference>
<dbReference type="OrthoDB" id="8194677at2759"/>
<keyword evidence="8" id="KW-0498">Mitosis</keyword>
<evidence type="ECO:0000256" key="11">
    <source>
        <dbReference type="ARBA" id="ARBA00023242"/>
    </source>
</evidence>
<dbReference type="InterPro" id="IPR041112">
    <property type="entry name" value="Nuf2_DHR10-like"/>
</dbReference>
<dbReference type="AlphaFoldDB" id="A0A9W8YNY2"/>
<evidence type="ECO:0000256" key="8">
    <source>
        <dbReference type="ARBA" id="ARBA00022776"/>
    </source>
</evidence>
<evidence type="ECO:0000256" key="15">
    <source>
        <dbReference type="SAM" id="MobiDB-lite"/>
    </source>
</evidence>
<dbReference type="Gene3D" id="1.10.418.60">
    <property type="entry name" value="Ncd80 complex, Nuf2 subunit"/>
    <property type="match status" value="1"/>
</dbReference>
<protein>
    <recommendedName>
        <fullName evidence="5">Probable kinetochore protein NUF2</fullName>
    </recommendedName>
</protein>
<feature type="region of interest" description="Disordered" evidence="15">
    <location>
        <begin position="1"/>
        <end position="31"/>
    </location>
</feature>
<evidence type="ECO:0000256" key="1">
    <source>
        <dbReference type="ARBA" id="ARBA00002772"/>
    </source>
</evidence>
<evidence type="ECO:0000256" key="5">
    <source>
        <dbReference type="ARBA" id="ARBA00017594"/>
    </source>
</evidence>
<evidence type="ECO:0000256" key="12">
    <source>
        <dbReference type="ARBA" id="ARBA00023306"/>
    </source>
</evidence>
<dbReference type="EMBL" id="JAPEVB010000005">
    <property type="protein sequence ID" value="KAJ4387132.1"/>
    <property type="molecule type" value="Genomic_DNA"/>
</dbReference>
<dbReference type="PANTHER" id="PTHR21650:SF2">
    <property type="entry name" value="KINETOCHORE PROTEIN NUF2"/>
    <property type="match status" value="1"/>
</dbReference>
<keyword evidence="13" id="KW-0137">Centromere</keyword>
<evidence type="ECO:0000313" key="19">
    <source>
        <dbReference type="Proteomes" id="UP001140453"/>
    </source>
</evidence>
<evidence type="ECO:0000256" key="2">
    <source>
        <dbReference type="ARBA" id="ARBA00004123"/>
    </source>
</evidence>
<dbReference type="Pfam" id="PF18595">
    <property type="entry name" value="Nuf2_DHR10-like"/>
    <property type="match status" value="1"/>
</dbReference>
<feature type="domain" description="Kinetochore protein Nuf2 N-terminal" evidence="16">
    <location>
        <begin position="32"/>
        <end position="174"/>
    </location>
</feature>
<feature type="coiled-coil region" evidence="14">
    <location>
        <begin position="320"/>
        <end position="445"/>
    </location>
</feature>
<comment type="similarity">
    <text evidence="4">Belongs to the NUF2 family.</text>
</comment>
<dbReference type="InterPro" id="IPR038275">
    <property type="entry name" value="Nuf2_N_sf"/>
</dbReference>
<keyword evidence="6" id="KW-0158">Chromosome</keyword>
<evidence type="ECO:0000259" key="16">
    <source>
        <dbReference type="Pfam" id="PF03800"/>
    </source>
</evidence>
<dbReference type="GO" id="GO:0044877">
    <property type="term" value="F:protein-containing complex binding"/>
    <property type="evidence" value="ECO:0007669"/>
    <property type="project" value="TreeGrafter"/>
</dbReference>
<evidence type="ECO:0000256" key="3">
    <source>
        <dbReference type="ARBA" id="ARBA00004629"/>
    </source>
</evidence>
<accession>A0A9W8YNY2</accession>
<comment type="function">
    <text evidence="1">Acts as a component of the essential kinetochore-associated NDC80 complex, which is required for chromosome segregation and spindle checkpoint activity.</text>
</comment>
<dbReference type="GO" id="GO:0005634">
    <property type="term" value="C:nucleus"/>
    <property type="evidence" value="ECO:0007669"/>
    <property type="project" value="UniProtKB-SubCell"/>
</dbReference>
<keyword evidence="10 14" id="KW-0175">Coiled coil</keyword>
<evidence type="ECO:0000256" key="13">
    <source>
        <dbReference type="ARBA" id="ARBA00023328"/>
    </source>
</evidence>
<evidence type="ECO:0000313" key="18">
    <source>
        <dbReference type="EMBL" id="KAJ4387132.1"/>
    </source>
</evidence>